<evidence type="ECO:0000256" key="1">
    <source>
        <dbReference type="ARBA" id="ARBA00004123"/>
    </source>
</evidence>
<feature type="domain" description="Calmodulin binding protein central" evidence="9">
    <location>
        <begin position="162"/>
        <end position="226"/>
    </location>
</feature>
<evidence type="ECO:0000259" key="10">
    <source>
        <dbReference type="Pfam" id="PF20452"/>
    </source>
</evidence>
<dbReference type="Proteomes" id="UP000653305">
    <property type="component" value="Unassembled WGS sequence"/>
</dbReference>
<evidence type="ECO:0000256" key="6">
    <source>
        <dbReference type="ARBA" id="ARBA00023163"/>
    </source>
</evidence>
<dbReference type="GO" id="GO:0043565">
    <property type="term" value="F:sequence-specific DNA binding"/>
    <property type="evidence" value="ECO:0007669"/>
    <property type="project" value="TreeGrafter"/>
</dbReference>
<dbReference type="PANTHER" id="PTHR31713:SF43">
    <property type="entry name" value="CALMODULIN-BINDING PROTEIN 60 G"/>
    <property type="match status" value="1"/>
</dbReference>
<keyword evidence="3" id="KW-0805">Transcription regulation</keyword>
<dbReference type="GO" id="GO:0005516">
    <property type="term" value="F:calmodulin binding"/>
    <property type="evidence" value="ECO:0007669"/>
    <property type="project" value="InterPro"/>
</dbReference>
<comment type="caution">
    <text evidence="11">The sequence shown here is derived from an EMBL/GenBank/DDBJ whole genome shotgun (WGS) entry which is preliminary data.</text>
</comment>
<protein>
    <recommendedName>
        <fullName evidence="13">Calmodulin-binding protein</fullName>
    </recommendedName>
</protein>
<reference evidence="11" key="1">
    <citation type="submission" date="2020-07" db="EMBL/GenBank/DDBJ databases">
        <title>Ethylene signaling mediates host invasion by parasitic plants.</title>
        <authorList>
            <person name="Yoshida S."/>
        </authorList>
    </citation>
    <scope>NUCLEOTIDE SEQUENCE</scope>
    <source>
        <strain evidence="11">Okayama</strain>
    </source>
</reference>
<dbReference type="InterPro" id="IPR046830">
    <property type="entry name" value="Calmod_bind_M"/>
</dbReference>
<name>A0A830B4K2_9LAMI</name>
<evidence type="ECO:0008006" key="13">
    <source>
        <dbReference type="Google" id="ProtNLM"/>
    </source>
</evidence>
<evidence type="ECO:0000259" key="9">
    <source>
        <dbReference type="Pfam" id="PF20451"/>
    </source>
</evidence>
<evidence type="ECO:0000313" key="11">
    <source>
        <dbReference type="EMBL" id="GFP79125.1"/>
    </source>
</evidence>
<dbReference type="AlphaFoldDB" id="A0A830B4K2"/>
<evidence type="ECO:0000256" key="3">
    <source>
        <dbReference type="ARBA" id="ARBA00023015"/>
    </source>
</evidence>
<evidence type="ECO:0000256" key="5">
    <source>
        <dbReference type="ARBA" id="ARBA00023159"/>
    </source>
</evidence>
<dbReference type="GO" id="GO:0080142">
    <property type="term" value="P:regulation of salicylic acid biosynthetic process"/>
    <property type="evidence" value="ECO:0007669"/>
    <property type="project" value="TreeGrafter"/>
</dbReference>
<dbReference type="GO" id="GO:0005634">
    <property type="term" value="C:nucleus"/>
    <property type="evidence" value="ECO:0007669"/>
    <property type="project" value="UniProtKB-SubCell"/>
</dbReference>
<evidence type="ECO:0000259" key="8">
    <source>
        <dbReference type="Pfam" id="PF07887"/>
    </source>
</evidence>
<keyword evidence="12" id="KW-1185">Reference proteome</keyword>
<comment type="similarity">
    <text evidence="2">Belongs to the plant ACBP60 protein family.</text>
</comment>
<dbReference type="InterPro" id="IPR046829">
    <property type="entry name" value="Calmod_bind_C"/>
</dbReference>
<proteinExistence type="inferred from homology"/>
<dbReference type="GO" id="GO:0003700">
    <property type="term" value="F:DNA-binding transcription factor activity"/>
    <property type="evidence" value="ECO:0007669"/>
    <property type="project" value="TreeGrafter"/>
</dbReference>
<dbReference type="Pfam" id="PF20451">
    <property type="entry name" value="Calmod_bind_M"/>
    <property type="match status" value="1"/>
</dbReference>
<evidence type="ECO:0000313" key="12">
    <source>
        <dbReference type="Proteomes" id="UP000653305"/>
    </source>
</evidence>
<comment type="subcellular location">
    <subcellularLocation>
        <location evidence="1">Nucleus</location>
    </subcellularLocation>
</comment>
<keyword evidence="4" id="KW-0238">DNA-binding</keyword>
<evidence type="ECO:0000256" key="2">
    <source>
        <dbReference type="ARBA" id="ARBA00007214"/>
    </source>
</evidence>
<dbReference type="OrthoDB" id="748178at2759"/>
<organism evidence="11 12">
    <name type="scientific">Phtheirospermum japonicum</name>
    <dbReference type="NCBI Taxonomy" id="374723"/>
    <lineage>
        <taxon>Eukaryota</taxon>
        <taxon>Viridiplantae</taxon>
        <taxon>Streptophyta</taxon>
        <taxon>Embryophyta</taxon>
        <taxon>Tracheophyta</taxon>
        <taxon>Spermatophyta</taxon>
        <taxon>Magnoliopsida</taxon>
        <taxon>eudicotyledons</taxon>
        <taxon>Gunneridae</taxon>
        <taxon>Pentapetalae</taxon>
        <taxon>asterids</taxon>
        <taxon>lamiids</taxon>
        <taxon>Lamiales</taxon>
        <taxon>Orobanchaceae</taxon>
        <taxon>Orobanchaceae incertae sedis</taxon>
        <taxon>Phtheirospermum</taxon>
    </lineage>
</organism>
<keyword evidence="5" id="KW-0010">Activator</keyword>
<dbReference type="InterPro" id="IPR012416">
    <property type="entry name" value="CBP60"/>
</dbReference>
<dbReference type="Pfam" id="PF20452">
    <property type="entry name" value="Calmod_bind_C"/>
    <property type="match status" value="1"/>
</dbReference>
<dbReference type="InterPro" id="IPR046831">
    <property type="entry name" value="Calmodulin_bind_N"/>
</dbReference>
<feature type="domain" description="Calmodulin binding protein C-terminal" evidence="10">
    <location>
        <begin position="232"/>
        <end position="288"/>
    </location>
</feature>
<accession>A0A830B4K2</accession>
<evidence type="ECO:0000256" key="7">
    <source>
        <dbReference type="ARBA" id="ARBA00023242"/>
    </source>
</evidence>
<dbReference type="EMBL" id="BMAC01000005">
    <property type="protein sequence ID" value="GFP79125.1"/>
    <property type="molecule type" value="Genomic_DNA"/>
</dbReference>
<gene>
    <name evidence="11" type="ORF">PHJA_000056000</name>
</gene>
<dbReference type="PANTHER" id="PTHR31713">
    <property type="entry name" value="OS02G0177800 PROTEIN"/>
    <property type="match status" value="1"/>
</dbReference>
<sequence>RRLQLQFRSDLPQTLFTNSRVLSAEDKGPVSIVLYDSISKEIITSGSLSSLKLSIVVLDGDFGSGDREDWTVDEFDKKTVKNRQGKRPLVTGDLTVALQNGVGYLGEMSFTDNSSWIRSGKFRLGAKVHTSTSTGIKEALSSAFKVKDHRGESYQKHHPPAMDDEVWRLEKIAKDGPSHKKLTQYGIHCVRDFLRLYFKNHFELRSILQKSTNKTWETIVGHAQRCTLDENRYTYMTAQGTGLLFNSVYKVVGVTFDGHSYLCPNSLNTYQTNIVECLKQQAYENLSEWVVCDPSMIAGYPMILGSPGADTFADPNSGLHGVSFQEQGLSSYSPGEYIGGHHPSWPIDDVPVDDNFQVDSLGWLGSGFFVHPGDREIDVISSNSRILIPRNGRTKARWCKVLAVVKWRILVRRNVAERKWRSSYAY</sequence>
<evidence type="ECO:0000256" key="4">
    <source>
        <dbReference type="ARBA" id="ARBA00023125"/>
    </source>
</evidence>
<feature type="non-terminal residue" evidence="11">
    <location>
        <position position="426"/>
    </location>
</feature>
<feature type="domain" description="Calmodulin binding protein-like N-terminal" evidence="8">
    <location>
        <begin position="3"/>
        <end position="149"/>
    </location>
</feature>
<dbReference type="Pfam" id="PF07887">
    <property type="entry name" value="Calmodulin_bind"/>
    <property type="match status" value="1"/>
</dbReference>
<keyword evidence="7" id="KW-0539">Nucleus</keyword>
<keyword evidence="6" id="KW-0804">Transcription</keyword>